<feature type="region of interest" description="Disordered" evidence="1">
    <location>
        <begin position="1"/>
        <end position="37"/>
    </location>
</feature>
<dbReference type="VEuPathDB" id="FungiDB:F4678DRAFT_465282"/>
<sequence length="96" mass="9109">MSSHGSSNTGSKTSTGTASATTTPANAGLGGDKPKAFDAEGTIGKQFTETGALGGAASKIGGPLASDGVIGKQFTTDGSIGGSVQSTMGGNKGRSN</sequence>
<protein>
    <submittedName>
        <fullName evidence="2">Uncharacterized protein</fullName>
    </submittedName>
</protein>
<comment type="caution">
    <text evidence="2">The sequence shown here is derived from an EMBL/GenBank/DDBJ whole genome shotgun (WGS) entry which is preliminary data.</text>
</comment>
<evidence type="ECO:0000256" key="1">
    <source>
        <dbReference type="SAM" id="MobiDB-lite"/>
    </source>
</evidence>
<feature type="compositionally biased region" description="Low complexity" evidence="1">
    <location>
        <begin position="1"/>
        <end position="27"/>
    </location>
</feature>
<dbReference type="Proteomes" id="UP001148614">
    <property type="component" value="Unassembled WGS sequence"/>
</dbReference>
<name>A0A9W8NC19_9PEZI</name>
<dbReference type="AlphaFoldDB" id="A0A9W8NC19"/>
<accession>A0A9W8NC19</accession>
<keyword evidence="3" id="KW-1185">Reference proteome</keyword>
<feature type="region of interest" description="Disordered" evidence="1">
    <location>
        <begin position="74"/>
        <end position="96"/>
    </location>
</feature>
<gene>
    <name evidence="2" type="ORF">NPX13_g6712</name>
</gene>
<reference evidence="2" key="1">
    <citation type="submission" date="2022-07" db="EMBL/GenBank/DDBJ databases">
        <title>Genome Sequence of Xylaria arbuscula.</title>
        <authorList>
            <person name="Buettner E."/>
        </authorList>
    </citation>
    <scope>NUCLEOTIDE SEQUENCE</scope>
    <source>
        <strain evidence="2">VT107</strain>
    </source>
</reference>
<organism evidence="2 3">
    <name type="scientific">Xylaria arbuscula</name>
    <dbReference type="NCBI Taxonomy" id="114810"/>
    <lineage>
        <taxon>Eukaryota</taxon>
        <taxon>Fungi</taxon>
        <taxon>Dikarya</taxon>
        <taxon>Ascomycota</taxon>
        <taxon>Pezizomycotina</taxon>
        <taxon>Sordariomycetes</taxon>
        <taxon>Xylariomycetidae</taxon>
        <taxon>Xylariales</taxon>
        <taxon>Xylariaceae</taxon>
        <taxon>Xylaria</taxon>
    </lineage>
</organism>
<evidence type="ECO:0000313" key="2">
    <source>
        <dbReference type="EMBL" id="KAJ3567591.1"/>
    </source>
</evidence>
<dbReference type="EMBL" id="JANPWZ010001223">
    <property type="protein sequence ID" value="KAJ3567591.1"/>
    <property type="molecule type" value="Genomic_DNA"/>
</dbReference>
<proteinExistence type="predicted"/>
<evidence type="ECO:0000313" key="3">
    <source>
        <dbReference type="Proteomes" id="UP001148614"/>
    </source>
</evidence>